<dbReference type="InterPro" id="IPR029044">
    <property type="entry name" value="Nucleotide-diphossugar_trans"/>
</dbReference>
<gene>
    <name evidence="2" type="ORF">IWT30_01177</name>
</gene>
<dbReference type="RefSeq" id="WP_089109020.1">
    <property type="nucleotide sequence ID" value="NZ_BCMF01000005.1"/>
</dbReference>
<accession>A0A1Z5IBL4</accession>
<dbReference type="AlphaFoldDB" id="A0A1Z5IBL4"/>
<sequence>MGKILTITIPSYNVEEFLNPLLKSFVSLHLENDLEILVVNDGSKDDTLKIAKEFAIQFPNLIRVIDKVNAGHGSTINVGILKATGQYFKLLDADDWLEAEALKKMISFLKKESVDMVVSPYLEFNDKTKRQSIVYPFKPNNLRESVDYAYGHGIYKVPPMHSIIYKTSILKENFLDIKVDENSFYVDVEYILYPIKFIKTIKYTCSPLYVYRINREGQSTSVDKFIKNKAQHKQVLVNINEHMSSMGMNNSIVCSRISEMIAAHFKIILLQKIRKSTYQELKNFKREIDWNFNYKIEDMNEPIQFLIKSHFLIFPVLHFLALWKAKLGEW</sequence>
<dbReference type="Gene3D" id="3.90.550.10">
    <property type="entry name" value="Spore Coat Polysaccharide Biosynthesis Protein SpsA, Chain A"/>
    <property type="match status" value="1"/>
</dbReference>
<protein>
    <submittedName>
        <fullName evidence="2">Glycosyl transferase</fullName>
    </submittedName>
</protein>
<name>A0A1Z5IBL4_9LACO</name>
<dbReference type="GO" id="GO:0016758">
    <property type="term" value="F:hexosyltransferase activity"/>
    <property type="evidence" value="ECO:0007669"/>
    <property type="project" value="UniProtKB-ARBA"/>
</dbReference>
<organism evidence="2 3">
    <name type="scientific">Secundilactobacillus mixtipabuli</name>
    <dbReference type="NCBI Taxonomy" id="1435342"/>
    <lineage>
        <taxon>Bacteria</taxon>
        <taxon>Bacillati</taxon>
        <taxon>Bacillota</taxon>
        <taxon>Bacilli</taxon>
        <taxon>Lactobacillales</taxon>
        <taxon>Lactobacillaceae</taxon>
        <taxon>Secundilactobacillus</taxon>
    </lineage>
</organism>
<feature type="domain" description="Glycosyltransferase 2-like" evidence="1">
    <location>
        <begin position="6"/>
        <end position="166"/>
    </location>
</feature>
<dbReference type="OrthoDB" id="396512at2"/>
<dbReference type="PANTHER" id="PTHR22916:SF3">
    <property type="entry name" value="UDP-GLCNAC:BETAGAL BETA-1,3-N-ACETYLGLUCOSAMINYLTRANSFERASE-LIKE PROTEIN 1"/>
    <property type="match status" value="1"/>
</dbReference>
<dbReference type="PANTHER" id="PTHR22916">
    <property type="entry name" value="GLYCOSYLTRANSFERASE"/>
    <property type="match status" value="1"/>
</dbReference>
<evidence type="ECO:0000313" key="3">
    <source>
        <dbReference type="Proteomes" id="UP000198374"/>
    </source>
</evidence>
<reference evidence="2 3" key="1">
    <citation type="submission" date="2015-11" db="EMBL/GenBank/DDBJ databases">
        <title>Draft genome sequences of new species of the genus Lactobacillus isolated from orchardgrass silage.</title>
        <authorList>
            <person name="Tohno M."/>
            <person name="Tanizawa Y."/>
            <person name="Arita M."/>
        </authorList>
    </citation>
    <scope>NUCLEOTIDE SEQUENCE [LARGE SCALE GENOMIC DNA]</scope>
    <source>
        <strain evidence="2 3">IWT30</strain>
    </source>
</reference>
<dbReference type="SUPFAM" id="SSF53448">
    <property type="entry name" value="Nucleotide-diphospho-sugar transferases"/>
    <property type="match status" value="1"/>
</dbReference>
<evidence type="ECO:0000313" key="2">
    <source>
        <dbReference type="EMBL" id="GAW99216.1"/>
    </source>
</evidence>
<dbReference type="InterPro" id="IPR001173">
    <property type="entry name" value="Glyco_trans_2-like"/>
</dbReference>
<comment type="caution">
    <text evidence="2">The sequence shown here is derived from an EMBL/GenBank/DDBJ whole genome shotgun (WGS) entry which is preliminary data.</text>
</comment>
<dbReference type="EMBL" id="BCMF01000005">
    <property type="protein sequence ID" value="GAW99216.1"/>
    <property type="molecule type" value="Genomic_DNA"/>
</dbReference>
<dbReference type="Pfam" id="PF00535">
    <property type="entry name" value="Glycos_transf_2"/>
    <property type="match status" value="1"/>
</dbReference>
<proteinExistence type="predicted"/>
<keyword evidence="2" id="KW-0808">Transferase</keyword>
<evidence type="ECO:0000259" key="1">
    <source>
        <dbReference type="Pfam" id="PF00535"/>
    </source>
</evidence>
<keyword evidence="3" id="KW-1185">Reference proteome</keyword>
<dbReference type="CDD" id="cd00761">
    <property type="entry name" value="Glyco_tranf_GTA_type"/>
    <property type="match status" value="1"/>
</dbReference>
<dbReference type="Proteomes" id="UP000198374">
    <property type="component" value="Unassembled WGS sequence"/>
</dbReference>